<evidence type="ECO:0000256" key="4">
    <source>
        <dbReference type="ARBA" id="ARBA00049242"/>
    </source>
</evidence>
<evidence type="ECO:0000256" key="3">
    <source>
        <dbReference type="ARBA" id="ARBA00022490"/>
    </source>
</evidence>
<protein>
    <submittedName>
        <fullName evidence="6">Sestrin 3</fullName>
    </submittedName>
</protein>
<evidence type="ECO:0000313" key="6">
    <source>
        <dbReference type="Ensembl" id="ENSGALP00010011629.1"/>
    </source>
</evidence>
<accession>A0A8V0XTS7</accession>
<comment type="catalytic activity">
    <reaction evidence="4">
        <text>a hydroperoxide + L-cysteinyl-[protein] = S-hydroxy-L-cysteinyl-[protein] + an alcohol</text>
        <dbReference type="Rhea" id="RHEA:67124"/>
        <dbReference type="Rhea" id="RHEA-COMP:10131"/>
        <dbReference type="Rhea" id="RHEA-COMP:17193"/>
        <dbReference type="ChEBI" id="CHEBI:29950"/>
        <dbReference type="ChEBI" id="CHEBI:30879"/>
        <dbReference type="ChEBI" id="CHEBI:35924"/>
        <dbReference type="ChEBI" id="CHEBI:61973"/>
    </reaction>
    <physiologicalReaction direction="left-to-right" evidence="4">
        <dbReference type="Rhea" id="RHEA:67125"/>
    </physiologicalReaction>
</comment>
<organism evidence="6 7">
    <name type="scientific">Gallus gallus</name>
    <name type="common">Chicken</name>
    <dbReference type="NCBI Taxonomy" id="9031"/>
    <lineage>
        <taxon>Eukaryota</taxon>
        <taxon>Metazoa</taxon>
        <taxon>Chordata</taxon>
        <taxon>Craniata</taxon>
        <taxon>Vertebrata</taxon>
        <taxon>Euteleostomi</taxon>
        <taxon>Archelosauria</taxon>
        <taxon>Archosauria</taxon>
        <taxon>Dinosauria</taxon>
        <taxon>Saurischia</taxon>
        <taxon>Theropoda</taxon>
        <taxon>Coelurosauria</taxon>
        <taxon>Aves</taxon>
        <taxon>Neognathae</taxon>
        <taxon>Galloanserae</taxon>
        <taxon>Galliformes</taxon>
        <taxon>Phasianidae</taxon>
        <taxon>Phasianinae</taxon>
        <taxon>Gallus</taxon>
    </lineage>
</organism>
<dbReference type="GO" id="GO:0005737">
    <property type="term" value="C:cytoplasm"/>
    <property type="evidence" value="ECO:0007669"/>
    <property type="project" value="UniProtKB-SubCell"/>
</dbReference>
<reference evidence="6" key="1">
    <citation type="submission" date="2020-11" db="EMBL/GenBank/DDBJ databases">
        <title>Gallus gallus (Chicken) genome, bGalGal1, GRCg7b, maternal haplotype autosomes + Z &amp; W.</title>
        <authorList>
            <person name="Warren W."/>
            <person name="Formenti G."/>
            <person name="Fedrigo O."/>
            <person name="Haase B."/>
            <person name="Mountcastle J."/>
            <person name="Balacco J."/>
            <person name="Tracey A."/>
            <person name="Schneider V."/>
            <person name="Okimoto R."/>
            <person name="Cheng H."/>
            <person name="Hawken R."/>
            <person name="Howe K."/>
            <person name="Jarvis E.D."/>
        </authorList>
    </citation>
    <scope>NUCLEOTIDE SEQUENCE [LARGE SCALE GENOMIC DNA]</scope>
    <source>
        <strain evidence="6">Broiler</strain>
    </source>
</reference>
<dbReference type="PANTHER" id="PTHR12474:SF4">
    <property type="entry name" value="SESTRIN-3"/>
    <property type="match status" value="1"/>
</dbReference>
<keyword evidence="3" id="KW-0963">Cytoplasm</keyword>
<dbReference type="GO" id="GO:1904262">
    <property type="term" value="P:negative regulation of TORC1 signaling"/>
    <property type="evidence" value="ECO:0007669"/>
    <property type="project" value="UniProtKB-ARBA"/>
</dbReference>
<feature type="coiled-coil region" evidence="5">
    <location>
        <begin position="188"/>
        <end position="222"/>
    </location>
</feature>
<dbReference type="OrthoDB" id="337464at2759"/>
<dbReference type="Ensembl" id="ENSGALT00010020081.1">
    <property type="protein sequence ID" value="ENSGALP00010011629.1"/>
    <property type="gene ID" value="ENSGALG00010008386.1"/>
</dbReference>
<evidence type="ECO:0000256" key="5">
    <source>
        <dbReference type="SAM" id="Coils"/>
    </source>
</evidence>
<keyword evidence="5" id="KW-0175">Coiled coil</keyword>
<dbReference type="InterPro" id="IPR006730">
    <property type="entry name" value="Sestrin"/>
</dbReference>
<reference evidence="6" key="2">
    <citation type="submission" date="2025-08" db="UniProtKB">
        <authorList>
            <consortium name="Ensembl"/>
        </authorList>
    </citation>
    <scope>IDENTIFICATION</scope>
    <source>
        <strain evidence="6">broiler</strain>
    </source>
</reference>
<keyword evidence="7" id="KW-1185">Reference proteome</keyword>
<comment type="subcellular location">
    <subcellularLocation>
        <location evidence="1">Cytoplasm</location>
    </subcellularLocation>
</comment>
<dbReference type="FunFam" id="1.20.1290.10:FF:000003">
    <property type="entry name" value="sestrin-2 isoform X2"/>
    <property type="match status" value="1"/>
</dbReference>
<name>A0A8V0XTS7_CHICK</name>
<sequence>MNRLGAGSIGGGGGGGGSAASAAGQYRVCGNCRKVPRQEKRVQVSPPLTRGPSAFIPENEVMQANGLDERTNLLVEEYSTSGRLDNITQVMSIHTQYLESFLRSQFYMLRMDGPLPLPYRHYIAIMAAARHQCSYLINMHVDEFLKTGGIAEWLNGLEYIPQRLKNLNEINKLLAHRPWLITKEHIQIADSLSELEALMERMKRLQEDKEDEEASQEEMDTRFEKEKKESLLVISGAFDDEIVSTDVSRYVEDPGFGYKDFARRGEDHLPTFRAQDYTWENHGFSLVNRLYSDIGHLLDEKFRMVYNLTYNTMATHEDVDTTTLRRALFNYVHCMYGIRYDDYDYGEVNQLLERSLKVYIKTVTCYPERTTKRMYDSYWRQFKHSEKVHVNLLLMEARMQAELLYALRAITRHLT</sequence>
<dbReference type="Pfam" id="PF04636">
    <property type="entry name" value="PA26"/>
    <property type="match status" value="2"/>
</dbReference>
<dbReference type="InterPro" id="IPR029032">
    <property type="entry name" value="AhpD-like"/>
</dbReference>
<comment type="similarity">
    <text evidence="2">Belongs to the sestrin family.</text>
</comment>
<proteinExistence type="inferred from homology"/>
<dbReference type="AlphaFoldDB" id="A0A8V0XTS7"/>
<gene>
    <name evidence="6" type="primary">SESN3</name>
</gene>
<dbReference type="GO" id="GO:1901031">
    <property type="term" value="P:regulation of response to reactive oxygen species"/>
    <property type="evidence" value="ECO:0007669"/>
    <property type="project" value="InterPro"/>
</dbReference>
<dbReference type="GO" id="GO:0005634">
    <property type="term" value="C:nucleus"/>
    <property type="evidence" value="ECO:0007669"/>
    <property type="project" value="InterPro"/>
</dbReference>
<evidence type="ECO:0000313" key="7">
    <source>
        <dbReference type="Proteomes" id="UP000000539"/>
    </source>
</evidence>
<dbReference type="GeneTree" id="ENSGT00950000183168"/>
<dbReference type="PANTHER" id="PTHR12474">
    <property type="entry name" value="P53 REGULATED PA26 NUCLEAR PROTEIN SESTRIN"/>
    <property type="match status" value="1"/>
</dbReference>
<dbReference type="SUPFAM" id="SSF69118">
    <property type="entry name" value="AhpD-like"/>
    <property type="match status" value="1"/>
</dbReference>
<reference evidence="6" key="3">
    <citation type="submission" date="2025-09" db="UniProtKB">
        <authorList>
            <consortium name="Ensembl"/>
        </authorList>
    </citation>
    <scope>IDENTIFICATION</scope>
    <source>
        <strain evidence="6">broiler</strain>
    </source>
</reference>
<evidence type="ECO:0000256" key="2">
    <source>
        <dbReference type="ARBA" id="ARBA00008350"/>
    </source>
</evidence>
<dbReference type="Gene3D" id="1.20.1290.10">
    <property type="entry name" value="AhpD-like"/>
    <property type="match status" value="1"/>
</dbReference>
<evidence type="ECO:0000256" key="1">
    <source>
        <dbReference type="ARBA" id="ARBA00004496"/>
    </source>
</evidence>
<dbReference type="Proteomes" id="UP000000539">
    <property type="component" value="Chromosome 1"/>
</dbReference>